<dbReference type="EMBL" id="BGZK01000192">
    <property type="protein sequence ID" value="GBP27368.1"/>
    <property type="molecule type" value="Genomic_DNA"/>
</dbReference>
<evidence type="ECO:0000313" key="2">
    <source>
        <dbReference type="EMBL" id="GBP27368.1"/>
    </source>
</evidence>
<protein>
    <submittedName>
        <fullName evidence="2">Uncharacterized protein</fullName>
    </submittedName>
</protein>
<dbReference type="AlphaFoldDB" id="A0A4C1ULP9"/>
<dbReference type="Proteomes" id="UP000299102">
    <property type="component" value="Unassembled WGS sequence"/>
</dbReference>
<sequence length="100" mass="10806">MILQLSQNTGFYGRDSYKRAVSTRISVRLIEGGIRGAVAGRGTNLRPRYQHALTAICSMSGKQRGSRDKNRPFIQQRAGPRPSLGLRVVGRARLPGGAGG</sequence>
<proteinExistence type="predicted"/>
<reference evidence="2 3" key="1">
    <citation type="journal article" date="2019" name="Commun. Biol.">
        <title>The bagworm genome reveals a unique fibroin gene that provides high tensile strength.</title>
        <authorList>
            <person name="Kono N."/>
            <person name="Nakamura H."/>
            <person name="Ohtoshi R."/>
            <person name="Tomita M."/>
            <person name="Numata K."/>
            <person name="Arakawa K."/>
        </authorList>
    </citation>
    <scope>NUCLEOTIDE SEQUENCE [LARGE SCALE GENOMIC DNA]</scope>
</reference>
<evidence type="ECO:0000313" key="3">
    <source>
        <dbReference type="Proteomes" id="UP000299102"/>
    </source>
</evidence>
<evidence type="ECO:0000256" key="1">
    <source>
        <dbReference type="SAM" id="MobiDB-lite"/>
    </source>
</evidence>
<feature type="region of interest" description="Disordered" evidence="1">
    <location>
        <begin position="60"/>
        <end position="100"/>
    </location>
</feature>
<keyword evidence="3" id="KW-1185">Reference proteome</keyword>
<comment type="caution">
    <text evidence="2">The sequence shown here is derived from an EMBL/GenBank/DDBJ whole genome shotgun (WGS) entry which is preliminary data.</text>
</comment>
<organism evidence="2 3">
    <name type="scientific">Eumeta variegata</name>
    <name type="common">Bagworm moth</name>
    <name type="synonym">Eumeta japonica</name>
    <dbReference type="NCBI Taxonomy" id="151549"/>
    <lineage>
        <taxon>Eukaryota</taxon>
        <taxon>Metazoa</taxon>
        <taxon>Ecdysozoa</taxon>
        <taxon>Arthropoda</taxon>
        <taxon>Hexapoda</taxon>
        <taxon>Insecta</taxon>
        <taxon>Pterygota</taxon>
        <taxon>Neoptera</taxon>
        <taxon>Endopterygota</taxon>
        <taxon>Lepidoptera</taxon>
        <taxon>Glossata</taxon>
        <taxon>Ditrysia</taxon>
        <taxon>Tineoidea</taxon>
        <taxon>Psychidae</taxon>
        <taxon>Oiketicinae</taxon>
        <taxon>Eumeta</taxon>
    </lineage>
</organism>
<gene>
    <name evidence="2" type="ORF">EVAR_18845_1</name>
</gene>
<accession>A0A4C1ULP9</accession>
<name>A0A4C1ULP9_EUMVA</name>